<feature type="compositionally biased region" description="Polar residues" evidence="1">
    <location>
        <begin position="142"/>
        <end position="154"/>
    </location>
</feature>
<dbReference type="HOGENOM" id="CLU_787781_0_0_1"/>
<evidence type="ECO:0000256" key="1">
    <source>
        <dbReference type="SAM" id="MobiDB-lite"/>
    </source>
</evidence>
<feature type="compositionally biased region" description="Low complexity" evidence="1">
    <location>
        <begin position="42"/>
        <end position="53"/>
    </location>
</feature>
<feature type="compositionally biased region" description="Basic and acidic residues" evidence="1">
    <location>
        <begin position="280"/>
        <end position="300"/>
    </location>
</feature>
<dbReference type="OrthoDB" id="2712443at2759"/>
<reference evidence="3" key="2">
    <citation type="submission" date="2015-01" db="EMBL/GenBank/DDBJ databases">
        <title>Evolutionary Origins and Diversification of the Mycorrhizal Mutualists.</title>
        <authorList>
            <consortium name="DOE Joint Genome Institute"/>
            <consortium name="Mycorrhizal Genomics Consortium"/>
            <person name="Kohler A."/>
            <person name="Kuo A."/>
            <person name="Nagy L.G."/>
            <person name="Floudas D."/>
            <person name="Copeland A."/>
            <person name="Barry K.W."/>
            <person name="Cichocki N."/>
            <person name="Veneault-Fourrey C."/>
            <person name="LaButti K."/>
            <person name="Lindquist E.A."/>
            <person name="Lipzen A."/>
            <person name="Lundell T."/>
            <person name="Morin E."/>
            <person name="Murat C."/>
            <person name="Riley R."/>
            <person name="Ohm R."/>
            <person name="Sun H."/>
            <person name="Tunlid A."/>
            <person name="Henrissat B."/>
            <person name="Grigoriev I.V."/>
            <person name="Hibbett D.S."/>
            <person name="Martin F."/>
        </authorList>
    </citation>
    <scope>NUCLEOTIDE SEQUENCE [LARGE SCALE GENOMIC DNA]</scope>
    <source>
        <strain evidence="3">ATCC 200175</strain>
    </source>
</reference>
<accession>A0A0C9SQN6</accession>
<reference evidence="2 3" key="1">
    <citation type="submission" date="2014-06" db="EMBL/GenBank/DDBJ databases">
        <authorList>
            <consortium name="DOE Joint Genome Institute"/>
            <person name="Kuo A."/>
            <person name="Kohler A."/>
            <person name="Nagy L.G."/>
            <person name="Floudas D."/>
            <person name="Copeland A."/>
            <person name="Barry K.W."/>
            <person name="Cichocki N."/>
            <person name="Veneault-Fourrey C."/>
            <person name="LaButti K."/>
            <person name="Lindquist E.A."/>
            <person name="Lipzen A."/>
            <person name="Lundell T."/>
            <person name="Morin E."/>
            <person name="Murat C."/>
            <person name="Sun H."/>
            <person name="Tunlid A."/>
            <person name="Henrissat B."/>
            <person name="Grigoriev I.V."/>
            <person name="Hibbett D.S."/>
            <person name="Martin F."/>
            <person name="Nordberg H.P."/>
            <person name="Cantor M.N."/>
            <person name="Hua S.X."/>
        </authorList>
    </citation>
    <scope>NUCLEOTIDE SEQUENCE [LARGE SCALE GENOMIC DNA]</scope>
    <source>
        <strain evidence="2 3">ATCC 200175</strain>
    </source>
</reference>
<proteinExistence type="predicted"/>
<dbReference type="Proteomes" id="UP000053647">
    <property type="component" value="Unassembled WGS sequence"/>
</dbReference>
<evidence type="ECO:0000313" key="3">
    <source>
        <dbReference type="Proteomes" id="UP000053647"/>
    </source>
</evidence>
<protein>
    <submittedName>
        <fullName evidence="2">Uncharacterized protein</fullName>
    </submittedName>
</protein>
<organism evidence="2 3">
    <name type="scientific">Paxillus involutus ATCC 200175</name>
    <dbReference type="NCBI Taxonomy" id="664439"/>
    <lineage>
        <taxon>Eukaryota</taxon>
        <taxon>Fungi</taxon>
        <taxon>Dikarya</taxon>
        <taxon>Basidiomycota</taxon>
        <taxon>Agaricomycotina</taxon>
        <taxon>Agaricomycetes</taxon>
        <taxon>Agaricomycetidae</taxon>
        <taxon>Boletales</taxon>
        <taxon>Paxilineae</taxon>
        <taxon>Paxillaceae</taxon>
        <taxon>Paxillus</taxon>
    </lineage>
</organism>
<feature type="compositionally biased region" description="Basic and acidic residues" evidence="1">
    <location>
        <begin position="1"/>
        <end position="19"/>
    </location>
</feature>
<evidence type="ECO:0000313" key="2">
    <source>
        <dbReference type="EMBL" id="KIJ09739.1"/>
    </source>
</evidence>
<feature type="compositionally biased region" description="Polar residues" evidence="1">
    <location>
        <begin position="239"/>
        <end position="262"/>
    </location>
</feature>
<sequence length="352" mass="39077">MSRDVKRSKGGKESREGRSRGRKHKWGKKAERCKHEQRRRQTPTVSTLRTTRTSHQEHPQNHHHHLTNQNDETSTSTPRTADALHDPGGKMKEPPSVRLEGERDMEMSRYIKLTDVKTNVINAEEDKDDHQPSRNPVGMTDGVSTVPTSPQSPLTRKGSEGEMTVEGVETNASRQVNKSEDDEDKGEMSKEVEDEIGGECEGEDSHQDGRTSDTDDATSSTSCDSLRVETGALADDEASQQSNSHPCHFPSIQTDLHTSQTHHVAADDSSHNLRTSAEPKYTEIRTKSDSRIDNHPDHPNVTETAQSCWGTVPAPPNPRTKGTEAHTSTPYTIDTAHTIDDCELPYRVITPA</sequence>
<dbReference type="AlphaFoldDB" id="A0A0C9SQN6"/>
<feature type="region of interest" description="Disordered" evidence="1">
    <location>
        <begin position="1"/>
        <end position="329"/>
    </location>
</feature>
<name>A0A0C9SQN6_PAXIN</name>
<dbReference type="EMBL" id="KN819437">
    <property type="protein sequence ID" value="KIJ09739.1"/>
    <property type="molecule type" value="Genomic_DNA"/>
</dbReference>
<gene>
    <name evidence="2" type="ORF">PAXINDRAFT_17175</name>
</gene>
<feature type="compositionally biased region" description="Acidic residues" evidence="1">
    <location>
        <begin position="192"/>
        <end position="202"/>
    </location>
</feature>
<feature type="compositionally biased region" description="Basic and acidic residues" evidence="1">
    <location>
        <begin position="203"/>
        <end position="213"/>
    </location>
</feature>
<keyword evidence="3" id="KW-1185">Reference proteome</keyword>
<feature type="compositionally biased region" description="Basic and acidic residues" evidence="1">
    <location>
        <begin position="82"/>
        <end position="115"/>
    </location>
</feature>